<evidence type="ECO:0000313" key="3">
    <source>
        <dbReference type="Proteomes" id="UP000321249"/>
    </source>
</evidence>
<name>A0A5C6TPA9_9SPHN</name>
<dbReference type="RefSeq" id="WP_147041662.1">
    <property type="nucleotide sequence ID" value="NZ_BAABIR010000001.1"/>
</dbReference>
<proteinExistence type="predicted"/>
<dbReference type="Proteomes" id="UP000321249">
    <property type="component" value="Unassembled WGS sequence"/>
</dbReference>
<keyword evidence="1" id="KW-0472">Membrane</keyword>
<evidence type="ECO:0000256" key="1">
    <source>
        <dbReference type="SAM" id="Phobius"/>
    </source>
</evidence>
<sequence>MTRKSHRQPPRPRPLWTIQRATNFGIAFGAAALLIQALFGEERRWLFLCYVGLLVLTVACALSLLWITAIDMRRRGTSHLMRPVRGFDIAVGLVLLVIAGYALNLAWPGV</sequence>
<dbReference type="OrthoDB" id="7595550at2"/>
<comment type="caution">
    <text evidence="2">The sequence shown here is derived from an EMBL/GenBank/DDBJ whole genome shotgun (WGS) entry which is preliminary data.</text>
</comment>
<evidence type="ECO:0000313" key="2">
    <source>
        <dbReference type="EMBL" id="TXC62274.1"/>
    </source>
</evidence>
<dbReference type="EMBL" id="VOQQ01000001">
    <property type="protein sequence ID" value="TXC62274.1"/>
    <property type="molecule type" value="Genomic_DNA"/>
</dbReference>
<feature type="transmembrane region" description="Helical" evidence="1">
    <location>
        <begin position="45"/>
        <end position="67"/>
    </location>
</feature>
<feature type="transmembrane region" description="Helical" evidence="1">
    <location>
        <begin position="87"/>
        <end position="107"/>
    </location>
</feature>
<organism evidence="2 3">
    <name type="scientific">Allosphingosinicella ginsenosidimutans</name>
    <dbReference type="NCBI Taxonomy" id="1176539"/>
    <lineage>
        <taxon>Bacteria</taxon>
        <taxon>Pseudomonadati</taxon>
        <taxon>Pseudomonadota</taxon>
        <taxon>Alphaproteobacteria</taxon>
        <taxon>Sphingomonadales</taxon>
        <taxon>Sphingomonadaceae</taxon>
        <taxon>Allosphingosinicella</taxon>
    </lineage>
</organism>
<dbReference type="AlphaFoldDB" id="A0A5C6TPA9"/>
<keyword evidence="1" id="KW-1133">Transmembrane helix</keyword>
<reference evidence="2 3" key="1">
    <citation type="journal article" date="2015" name="J. Microbiol.">
        <title>Sphingosinicella ginsenosidimutans sp. nov., with ginsenoside converting activity.</title>
        <authorList>
            <person name="Kim J.K."/>
            <person name="Kang M.S."/>
            <person name="Park S.C."/>
            <person name="Kim K.M."/>
            <person name="Choi K."/>
            <person name="Yoon M.H."/>
            <person name="Im W.T."/>
        </authorList>
    </citation>
    <scope>NUCLEOTIDE SEQUENCE [LARGE SCALE GENOMIC DNA]</scope>
    <source>
        <strain evidence="2 3">BS-11</strain>
    </source>
</reference>
<protein>
    <submittedName>
        <fullName evidence="2">Uncharacterized protein</fullName>
    </submittedName>
</protein>
<gene>
    <name evidence="2" type="ORF">FRZ32_00560</name>
</gene>
<keyword evidence="3" id="KW-1185">Reference proteome</keyword>
<keyword evidence="1" id="KW-0812">Transmembrane</keyword>
<accession>A0A5C6TPA9</accession>
<feature type="transmembrane region" description="Helical" evidence="1">
    <location>
        <begin position="21"/>
        <end position="39"/>
    </location>
</feature>